<gene>
    <name evidence="3" type="primary">LOC108675573</name>
</gene>
<keyword evidence="2" id="KW-1185">Reference proteome</keyword>
<organism evidence="2 3">
    <name type="scientific">Hyalella azteca</name>
    <name type="common">Amphipod</name>
    <dbReference type="NCBI Taxonomy" id="294128"/>
    <lineage>
        <taxon>Eukaryota</taxon>
        <taxon>Metazoa</taxon>
        <taxon>Ecdysozoa</taxon>
        <taxon>Arthropoda</taxon>
        <taxon>Crustacea</taxon>
        <taxon>Multicrustacea</taxon>
        <taxon>Malacostraca</taxon>
        <taxon>Eumalacostraca</taxon>
        <taxon>Peracarida</taxon>
        <taxon>Amphipoda</taxon>
        <taxon>Senticaudata</taxon>
        <taxon>Talitrida</taxon>
        <taxon>Talitroidea</taxon>
        <taxon>Hyalellidae</taxon>
        <taxon>Hyalella</taxon>
    </lineage>
</organism>
<dbReference type="RefSeq" id="XP_018019086.1">
    <property type="nucleotide sequence ID" value="XM_018163597.2"/>
</dbReference>
<evidence type="ECO:0000313" key="3">
    <source>
        <dbReference type="RefSeq" id="XP_018019086.1"/>
    </source>
</evidence>
<reference evidence="3" key="1">
    <citation type="submission" date="2025-08" db="UniProtKB">
        <authorList>
            <consortium name="RefSeq"/>
        </authorList>
    </citation>
    <scope>IDENTIFICATION</scope>
    <source>
        <tissue evidence="3">Whole organism</tissue>
    </source>
</reference>
<feature type="region of interest" description="Disordered" evidence="1">
    <location>
        <begin position="1"/>
        <end position="42"/>
    </location>
</feature>
<protein>
    <submittedName>
        <fullName evidence="3">Uncharacterized protein LOC108675573</fullName>
    </submittedName>
</protein>
<proteinExistence type="predicted"/>
<accession>A0A8B7P1Z8</accession>
<evidence type="ECO:0000256" key="1">
    <source>
        <dbReference type="SAM" id="MobiDB-lite"/>
    </source>
</evidence>
<dbReference type="AlphaFoldDB" id="A0A8B7P1Z8"/>
<evidence type="ECO:0000313" key="2">
    <source>
        <dbReference type="Proteomes" id="UP000694843"/>
    </source>
</evidence>
<dbReference type="GeneID" id="108675573"/>
<dbReference type="Proteomes" id="UP000694843">
    <property type="component" value="Unplaced"/>
</dbReference>
<name>A0A8B7P1Z8_HYAAZ</name>
<dbReference type="OrthoDB" id="312459at2759"/>
<dbReference type="KEGG" id="hazt:108675573"/>
<feature type="compositionally biased region" description="Acidic residues" evidence="1">
    <location>
        <begin position="1"/>
        <end position="12"/>
    </location>
</feature>
<sequence length="538" mass="62096">MADDCQDSDVGAEEGSLSAIKQQEEADSNAGETETKKRVKRPGGFWKRSPCKIYADNFGFGVNRYQCMIDYLDLKDSGGHPNKSEIRLPLLEDRCLDSYSSKRPFKFYDNCDIDDFIDKGEKIRSQIRQNDVASPGNVLRRTHTNWSMTKKYVQLVKKSNVIDYRKIREEAALEALGVPSPKVLKSLGVSFVPASKMDSMNLTLMKAHNNLDHAIYMNSRRERLNQLDHQMDGVMDQISNTTEDLSRRTRQELSRRNRNQNITEYDKAQNMMELALVTEDIASRNRLRRQLELRDLEEGVDEIMRYDSSRNRVINNLRALDDHIVGMEDQVAAMRRRHREERGDDYDMTVDTLNALARRKARRVLNLNVNDEDVDDPELARLRMRKAHQYELDDPAVKPFRKFATRPDTVSDVQSRVLQRAGEIAGQTSVHRHVNNRARFVNIYVPRHNTADPDLIVRPTRTELNIDHMAKTLASKGRIQRRFDVDEEADLPVSRLNTYSRDLYRHGGRKPIEPLPSTSRRVMGAVCRARARNALQGQ</sequence>